<dbReference type="InterPro" id="IPR000008">
    <property type="entry name" value="C2_dom"/>
</dbReference>
<dbReference type="GeneID" id="5890987"/>
<evidence type="ECO:0000259" key="4">
    <source>
        <dbReference type="PROSITE" id="PS50004"/>
    </source>
</evidence>
<sequence length="407" mass="45203">MSDKPGRVATGKIRREGGIRRQKVHVVQGHRFAAKFFKQPTFCAHCKEFIWGLNKQGYACTGLFFALSSALKTGRYCQYTPLVASMSLSATTLSANYSGSYAASYLIASFWAKPPRRSIAVLSCFCGFCSGTLLYGIARQGSQCGSCKINCHKNCTARVPALCGVDLQERRGRLFLDLRFEKDSDKSNKLTIYVGDARNLLPMDPTGTSDPYVKIKVMRKGTEVMRLKTPVHPKELNPSFRQTFSVPFPATADLTETIHVAVWDKDFLRRNDFMGAMTFELKDIADPQSAGKYTGWYKLLDKRQDHGSTVDSGDSGKETTEDRLMASVHSTASSEFMMEHQKEIEGRNKLPSDFRSQVTAGESKSLADFELLSVLGRGSFGKVILTREKSSGKYFAIKAIEKASVVE</sequence>
<dbReference type="InterPro" id="IPR035892">
    <property type="entry name" value="C2_domain_sf"/>
</dbReference>
<dbReference type="InterPro" id="IPR000719">
    <property type="entry name" value="Prot_kinase_dom"/>
</dbReference>
<dbReference type="GO" id="GO:0004674">
    <property type="term" value="F:protein serine/threonine kinase activity"/>
    <property type="evidence" value="ECO:0000318"/>
    <property type="project" value="GO_Central"/>
</dbReference>
<feature type="non-terminal residue" evidence="7">
    <location>
        <position position="407"/>
    </location>
</feature>
<dbReference type="InterPro" id="IPR046349">
    <property type="entry name" value="C1-like_sf"/>
</dbReference>
<keyword evidence="8" id="KW-1185">Reference proteome</keyword>
<dbReference type="Gene3D" id="3.30.60.20">
    <property type="match status" value="2"/>
</dbReference>
<dbReference type="SUPFAM" id="SSF56112">
    <property type="entry name" value="Protein kinase-like (PK-like)"/>
    <property type="match status" value="1"/>
</dbReference>
<dbReference type="PANTHER" id="PTHR22968">
    <property type="entry name" value="PROTEIN KINASE C, MU"/>
    <property type="match status" value="1"/>
</dbReference>
<evidence type="ECO:0000313" key="8">
    <source>
        <dbReference type="Proteomes" id="UP000001357"/>
    </source>
</evidence>
<keyword evidence="2" id="KW-0862">Zinc</keyword>
<dbReference type="STRING" id="81824.A9UYF8"/>
<dbReference type="AlphaFoldDB" id="A9UYF8"/>
<reference evidence="7 8" key="1">
    <citation type="journal article" date="2008" name="Nature">
        <title>The genome of the choanoflagellate Monosiga brevicollis and the origin of metazoans.</title>
        <authorList>
            <consortium name="JGI Sequencing"/>
            <person name="King N."/>
            <person name="Westbrook M.J."/>
            <person name="Young S.L."/>
            <person name="Kuo A."/>
            <person name="Abedin M."/>
            <person name="Chapman J."/>
            <person name="Fairclough S."/>
            <person name="Hellsten U."/>
            <person name="Isogai Y."/>
            <person name="Letunic I."/>
            <person name="Marr M."/>
            <person name="Pincus D."/>
            <person name="Putnam N."/>
            <person name="Rokas A."/>
            <person name="Wright K.J."/>
            <person name="Zuzow R."/>
            <person name="Dirks W."/>
            <person name="Good M."/>
            <person name="Goodstein D."/>
            <person name="Lemons D."/>
            <person name="Li W."/>
            <person name="Lyons J.B."/>
            <person name="Morris A."/>
            <person name="Nichols S."/>
            <person name="Richter D.J."/>
            <person name="Salamov A."/>
            <person name="Bork P."/>
            <person name="Lim W.A."/>
            <person name="Manning G."/>
            <person name="Miller W.T."/>
            <person name="McGinnis W."/>
            <person name="Shapiro H."/>
            <person name="Tjian R."/>
            <person name="Grigoriev I.V."/>
            <person name="Rokhsar D."/>
        </authorList>
    </citation>
    <scope>NUCLEOTIDE SEQUENCE [LARGE SCALE GENOMIC DNA]</scope>
    <source>
        <strain evidence="8">MX1 / ATCC 50154</strain>
    </source>
</reference>
<dbReference type="SMART" id="SM00109">
    <property type="entry name" value="C1"/>
    <property type="match status" value="2"/>
</dbReference>
<dbReference type="GO" id="GO:0016020">
    <property type="term" value="C:membrane"/>
    <property type="evidence" value="ECO:0007669"/>
    <property type="project" value="UniProtKB-SubCell"/>
</dbReference>
<dbReference type="GO" id="GO:0035556">
    <property type="term" value="P:intracellular signal transduction"/>
    <property type="evidence" value="ECO:0000318"/>
    <property type="project" value="GO_Central"/>
</dbReference>
<evidence type="ECO:0008006" key="9">
    <source>
        <dbReference type="Google" id="ProtNLM"/>
    </source>
</evidence>
<dbReference type="RefSeq" id="XP_001745627.1">
    <property type="nucleotide sequence ID" value="XM_001745575.1"/>
</dbReference>
<dbReference type="PRINTS" id="PR00008">
    <property type="entry name" value="DAGPEDOMAIN"/>
</dbReference>
<evidence type="ECO:0000259" key="6">
    <source>
        <dbReference type="PROSITE" id="PS50081"/>
    </source>
</evidence>
<dbReference type="PRINTS" id="PR00360">
    <property type="entry name" value="C2DOMAIN"/>
</dbReference>
<dbReference type="GO" id="GO:0005524">
    <property type="term" value="F:ATP binding"/>
    <property type="evidence" value="ECO:0007669"/>
    <property type="project" value="UniProtKB-UniRule"/>
</dbReference>
<protein>
    <recommendedName>
        <fullName evidence="9">Protein kinase C</fullName>
    </recommendedName>
</protein>
<dbReference type="InterPro" id="IPR011009">
    <property type="entry name" value="Kinase-like_dom_sf"/>
</dbReference>
<dbReference type="PROSITE" id="PS50081">
    <property type="entry name" value="ZF_DAG_PE_2"/>
    <property type="match status" value="1"/>
</dbReference>
<evidence type="ECO:0000313" key="7">
    <source>
        <dbReference type="EMBL" id="EDQ89598.1"/>
    </source>
</evidence>
<dbReference type="GO" id="GO:0007200">
    <property type="term" value="P:phospholipase C-activating G protein-coupled receptor signaling pathway"/>
    <property type="evidence" value="ECO:0000318"/>
    <property type="project" value="GO_Central"/>
</dbReference>
<dbReference type="Pfam" id="PF00130">
    <property type="entry name" value="C1_1"/>
    <property type="match status" value="2"/>
</dbReference>
<dbReference type="Proteomes" id="UP000001357">
    <property type="component" value="Unassembled WGS sequence"/>
</dbReference>
<dbReference type="PROSITE" id="PS50011">
    <property type="entry name" value="PROTEIN_KINASE_DOM"/>
    <property type="match status" value="1"/>
</dbReference>
<evidence type="ECO:0000256" key="2">
    <source>
        <dbReference type="ARBA" id="ARBA00022833"/>
    </source>
</evidence>
<dbReference type="Pfam" id="PF00168">
    <property type="entry name" value="C2"/>
    <property type="match status" value="1"/>
</dbReference>
<name>A9UYF8_MONBE</name>
<gene>
    <name evidence="7" type="ORF">MONBRDRAFT_25110</name>
</gene>
<feature type="binding site" evidence="3">
    <location>
        <position position="398"/>
    </location>
    <ligand>
        <name>ATP</name>
        <dbReference type="ChEBI" id="CHEBI:30616"/>
    </ligand>
</feature>
<dbReference type="InParanoid" id="A9UYF8"/>
<feature type="domain" description="C2" evidence="4">
    <location>
        <begin position="170"/>
        <end position="297"/>
    </location>
</feature>
<dbReference type="Gene3D" id="3.30.200.20">
    <property type="entry name" value="Phosphorylase Kinase, domain 1"/>
    <property type="match status" value="1"/>
</dbReference>
<dbReference type="GO" id="GO:0005829">
    <property type="term" value="C:cytosol"/>
    <property type="evidence" value="ECO:0000318"/>
    <property type="project" value="GO_Central"/>
</dbReference>
<keyword evidence="1" id="KW-0479">Metal-binding</keyword>
<proteinExistence type="predicted"/>
<dbReference type="SUPFAM" id="SSF49562">
    <property type="entry name" value="C2 domain (Calcium/lipid-binding domain, CaLB)"/>
    <property type="match status" value="1"/>
</dbReference>
<keyword evidence="3" id="KW-0547">Nucleotide-binding</keyword>
<feature type="domain" description="Protein kinase" evidence="5">
    <location>
        <begin position="369"/>
        <end position="407"/>
    </location>
</feature>
<evidence type="ECO:0000259" key="5">
    <source>
        <dbReference type="PROSITE" id="PS50011"/>
    </source>
</evidence>
<dbReference type="InterPro" id="IPR017441">
    <property type="entry name" value="Protein_kinase_ATP_BS"/>
</dbReference>
<dbReference type="PROSITE" id="PS50004">
    <property type="entry name" value="C2"/>
    <property type="match status" value="1"/>
</dbReference>
<feature type="domain" description="Phorbol-ester/DAG-type" evidence="6">
    <location>
        <begin position="29"/>
        <end position="163"/>
    </location>
</feature>
<dbReference type="KEGG" id="mbr:MONBRDRAFT_25110"/>
<organism evidence="7 8">
    <name type="scientific">Monosiga brevicollis</name>
    <name type="common">Choanoflagellate</name>
    <dbReference type="NCBI Taxonomy" id="81824"/>
    <lineage>
        <taxon>Eukaryota</taxon>
        <taxon>Choanoflagellata</taxon>
        <taxon>Craspedida</taxon>
        <taxon>Salpingoecidae</taxon>
        <taxon>Monosiga</taxon>
    </lineage>
</organism>
<dbReference type="eggNOG" id="KOG0696">
    <property type="taxonomic scope" value="Eukaryota"/>
</dbReference>
<dbReference type="SMART" id="SM00239">
    <property type="entry name" value="C2"/>
    <property type="match status" value="1"/>
</dbReference>
<dbReference type="PROSITE" id="PS00107">
    <property type="entry name" value="PROTEIN_KINASE_ATP"/>
    <property type="match status" value="1"/>
</dbReference>
<keyword evidence="3" id="KW-0067">ATP-binding</keyword>
<dbReference type="InterPro" id="IPR020454">
    <property type="entry name" value="DAG/PE-bd"/>
</dbReference>
<evidence type="ECO:0000256" key="3">
    <source>
        <dbReference type="PROSITE-ProRule" id="PRU10141"/>
    </source>
</evidence>
<accession>A9UYF8</accession>
<dbReference type="InterPro" id="IPR002219">
    <property type="entry name" value="PKC_DAG/PE"/>
</dbReference>
<dbReference type="PANTHER" id="PTHR22968:SF14">
    <property type="entry name" value="PROTEIN KINASE C"/>
    <property type="match status" value="1"/>
</dbReference>
<dbReference type="Gene3D" id="2.60.40.150">
    <property type="entry name" value="C2 domain"/>
    <property type="match status" value="1"/>
</dbReference>
<dbReference type="EMBL" id="CH991550">
    <property type="protein sequence ID" value="EDQ89598.1"/>
    <property type="molecule type" value="Genomic_DNA"/>
</dbReference>
<dbReference type="GO" id="GO:0008270">
    <property type="term" value="F:zinc ion binding"/>
    <property type="evidence" value="ECO:0007669"/>
    <property type="project" value="UniProtKB-KW"/>
</dbReference>
<evidence type="ECO:0000256" key="1">
    <source>
        <dbReference type="ARBA" id="ARBA00022723"/>
    </source>
</evidence>
<dbReference type="SUPFAM" id="SSF57889">
    <property type="entry name" value="Cysteine-rich domain"/>
    <property type="match status" value="2"/>
</dbReference>